<name>A6G2D3_9BACT</name>
<protein>
    <submittedName>
        <fullName evidence="2">Uncharacterized protein</fullName>
    </submittedName>
</protein>
<evidence type="ECO:0000313" key="2">
    <source>
        <dbReference type="EMBL" id="EDM79870.1"/>
    </source>
</evidence>
<gene>
    <name evidence="2" type="ORF">PPSIR1_22551</name>
</gene>
<comment type="caution">
    <text evidence="2">The sequence shown here is derived from an EMBL/GenBank/DDBJ whole genome shotgun (WGS) entry which is preliminary data.</text>
</comment>
<keyword evidence="3" id="KW-1185">Reference proteome</keyword>
<dbReference type="Proteomes" id="UP000005801">
    <property type="component" value="Unassembled WGS sequence"/>
</dbReference>
<feature type="compositionally biased region" description="Basic and acidic residues" evidence="1">
    <location>
        <begin position="49"/>
        <end position="70"/>
    </location>
</feature>
<dbReference type="OrthoDB" id="5512013at2"/>
<reference evidence="2 3" key="1">
    <citation type="submission" date="2007-06" db="EMBL/GenBank/DDBJ databases">
        <authorList>
            <person name="Shimkets L."/>
            <person name="Ferriera S."/>
            <person name="Johnson J."/>
            <person name="Kravitz S."/>
            <person name="Beeson K."/>
            <person name="Sutton G."/>
            <person name="Rogers Y.-H."/>
            <person name="Friedman R."/>
            <person name="Frazier M."/>
            <person name="Venter J.C."/>
        </authorList>
    </citation>
    <scope>NUCLEOTIDE SEQUENCE [LARGE SCALE GENOMIC DNA]</scope>
    <source>
        <strain evidence="2 3">SIR-1</strain>
    </source>
</reference>
<dbReference type="AlphaFoldDB" id="A6G2D3"/>
<proteinExistence type="predicted"/>
<sequence length="259" mass="28053">MTDATSTAHATSLPRWAILGLTALLGTACPSKIEAGPSEGEDQAGSAREVTEDDPRVVRDTDDLYAKEDAPTQPPPQPSLGTGRPDETNGVCRLYAPKLPDPQCCPAELGFDAERFKELCGLPIYLGESMHHTCGYHFMAEPDGDGRLPNPLAVRVSKIIDPDTKTAAEEHDERIQVRLKQEGFTSEPIPGIPDAYWSSLEGLHWAFIPGEGWGAPRLVTWRDGVCSDEAMQTVLAEMTSAKPPPPNAPRPSLVPKARH</sequence>
<evidence type="ECO:0000256" key="1">
    <source>
        <dbReference type="SAM" id="MobiDB-lite"/>
    </source>
</evidence>
<organism evidence="2 3">
    <name type="scientific">Plesiocystis pacifica SIR-1</name>
    <dbReference type="NCBI Taxonomy" id="391625"/>
    <lineage>
        <taxon>Bacteria</taxon>
        <taxon>Pseudomonadati</taxon>
        <taxon>Myxococcota</taxon>
        <taxon>Polyangia</taxon>
        <taxon>Nannocystales</taxon>
        <taxon>Nannocystaceae</taxon>
        <taxon>Plesiocystis</taxon>
    </lineage>
</organism>
<feature type="region of interest" description="Disordered" evidence="1">
    <location>
        <begin position="237"/>
        <end position="259"/>
    </location>
</feature>
<dbReference type="EMBL" id="ABCS01000015">
    <property type="protein sequence ID" value="EDM79870.1"/>
    <property type="molecule type" value="Genomic_DNA"/>
</dbReference>
<dbReference type="RefSeq" id="WP_006970882.1">
    <property type="nucleotide sequence ID" value="NZ_ABCS01000015.1"/>
</dbReference>
<dbReference type="STRING" id="391625.PPSIR1_22551"/>
<evidence type="ECO:0000313" key="3">
    <source>
        <dbReference type="Proteomes" id="UP000005801"/>
    </source>
</evidence>
<feature type="compositionally biased region" description="Low complexity" evidence="1">
    <location>
        <begin position="250"/>
        <end position="259"/>
    </location>
</feature>
<accession>A6G2D3</accession>
<feature type="region of interest" description="Disordered" evidence="1">
    <location>
        <begin position="31"/>
        <end position="88"/>
    </location>
</feature>